<accession>A0A0C3GBB3</accession>
<evidence type="ECO:0000313" key="2">
    <source>
        <dbReference type="EMBL" id="KIM93475.1"/>
    </source>
</evidence>
<reference evidence="2 3" key="1">
    <citation type="submission" date="2014-04" db="EMBL/GenBank/DDBJ databases">
        <authorList>
            <consortium name="DOE Joint Genome Institute"/>
            <person name="Kuo A."/>
            <person name="Martino E."/>
            <person name="Perotto S."/>
            <person name="Kohler A."/>
            <person name="Nagy L.G."/>
            <person name="Floudas D."/>
            <person name="Copeland A."/>
            <person name="Barry K.W."/>
            <person name="Cichocki N."/>
            <person name="Veneault-Fourrey C."/>
            <person name="LaButti K."/>
            <person name="Lindquist E.A."/>
            <person name="Lipzen A."/>
            <person name="Lundell T."/>
            <person name="Morin E."/>
            <person name="Murat C."/>
            <person name="Sun H."/>
            <person name="Tunlid A."/>
            <person name="Henrissat B."/>
            <person name="Grigoriev I.V."/>
            <person name="Hibbett D.S."/>
            <person name="Martin F."/>
            <person name="Nordberg H.P."/>
            <person name="Cantor M.N."/>
            <person name="Hua S.X."/>
        </authorList>
    </citation>
    <scope>NUCLEOTIDE SEQUENCE [LARGE SCALE GENOMIC DNA]</scope>
    <source>
        <strain evidence="2 3">Zn</strain>
    </source>
</reference>
<dbReference type="Gene3D" id="3.30.2140.20">
    <property type="match status" value="1"/>
</dbReference>
<name>A0A0C3GBB3_OIDMZ</name>
<dbReference type="InterPro" id="IPR038765">
    <property type="entry name" value="Papain-like_cys_pep_sf"/>
</dbReference>
<keyword evidence="3" id="KW-1185">Reference proteome</keyword>
<dbReference type="OrthoDB" id="10260017at2759"/>
<evidence type="ECO:0000256" key="1">
    <source>
        <dbReference type="ARBA" id="ARBA00006547"/>
    </source>
</evidence>
<dbReference type="EMBL" id="KN832895">
    <property type="protein sequence ID" value="KIM93475.1"/>
    <property type="molecule type" value="Genomic_DNA"/>
</dbReference>
<dbReference type="Proteomes" id="UP000054321">
    <property type="component" value="Unassembled WGS sequence"/>
</dbReference>
<comment type="similarity">
    <text evidence="1">Belongs to the arylamine N-acetyltransferase family.</text>
</comment>
<dbReference type="HOGENOM" id="CLU_049918_2_0_1"/>
<dbReference type="InParanoid" id="A0A0C3GBB3"/>
<dbReference type="GO" id="GO:0016407">
    <property type="term" value="F:acetyltransferase activity"/>
    <property type="evidence" value="ECO:0007669"/>
    <property type="project" value="InterPro"/>
</dbReference>
<dbReference type="InterPro" id="IPR001447">
    <property type="entry name" value="Arylamine_N-AcTrfase"/>
</dbReference>
<dbReference type="InterPro" id="IPR053710">
    <property type="entry name" value="Arylamine_NAT_domain_sf"/>
</dbReference>
<dbReference type="PANTHER" id="PTHR11786:SF0">
    <property type="entry name" value="ARYLAMINE N-ACETYLTRANSFERASE 4-RELATED"/>
    <property type="match status" value="1"/>
</dbReference>
<dbReference type="AlphaFoldDB" id="A0A0C3GBB3"/>
<dbReference type="STRING" id="913774.A0A0C3GBB3"/>
<dbReference type="Pfam" id="PF00797">
    <property type="entry name" value="Acetyltransf_2"/>
    <property type="match status" value="1"/>
</dbReference>
<organism evidence="2 3">
    <name type="scientific">Oidiodendron maius (strain Zn)</name>
    <dbReference type="NCBI Taxonomy" id="913774"/>
    <lineage>
        <taxon>Eukaryota</taxon>
        <taxon>Fungi</taxon>
        <taxon>Dikarya</taxon>
        <taxon>Ascomycota</taxon>
        <taxon>Pezizomycotina</taxon>
        <taxon>Leotiomycetes</taxon>
        <taxon>Leotiomycetes incertae sedis</taxon>
        <taxon>Myxotrichaceae</taxon>
        <taxon>Oidiodendron</taxon>
    </lineage>
</organism>
<dbReference type="PANTHER" id="PTHR11786">
    <property type="entry name" value="N-HYDROXYARYLAMINE O-ACETYLTRANSFERASE"/>
    <property type="match status" value="1"/>
</dbReference>
<dbReference type="SUPFAM" id="SSF54001">
    <property type="entry name" value="Cysteine proteinases"/>
    <property type="match status" value="1"/>
</dbReference>
<gene>
    <name evidence="2" type="ORF">OIDMADRAFT_137810</name>
</gene>
<proteinExistence type="inferred from homology"/>
<protein>
    <submittedName>
        <fullName evidence="2">Uncharacterized protein</fullName>
    </submittedName>
</protein>
<sequence>MSSLSHRPMFTADQLHRYLRHISFPTINNTQLEDSVHLPLVHYFQSSPLENLTILLRHQLCTVSFDSLVLHYSQHHTVSLCRDALFEKLVASGENGLGNRGGYCMENNSFFETVLRSLGYETLTCGARVSNAANGIPGGGFQGWSHMVILVRIEGKRYLVDVGFGPQGPMRPLPLEEDVILAAITPASTRLTKTNISPNTDPDQRLWIFQSREAPTGLWLTNYCFTELEFLPEDFEVMNFKTSSARTSWFTYTVVCCKFLLDENEEEIIGSITLVGNELKKKIRGSSERLATFKSEIERVEGLEKWFGVILTDDEKVGIKGMASIIGTKGSA</sequence>
<evidence type="ECO:0000313" key="3">
    <source>
        <dbReference type="Proteomes" id="UP000054321"/>
    </source>
</evidence>
<reference evidence="3" key="2">
    <citation type="submission" date="2015-01" db="EMBL/GenBank/DDBJ databases">
        <title>Evolutionary Origins and Diversification of the Mycorrhizal Mutualists.</title>
        <authorList>
            <consortium name="DOE Joint Genome Institute"/>
            <consortium name="Mycorrhizal Genomics Consortium"/>
            <person name="Kohler A."/>
            <person name="Kuo A."/>
            <person name="Nagy L.G."/>
            <person name="Floudas D."/>
            <person name="Copeland A."/>
            <person name="Barry K.W."/>
            <person name="Cichocki N."/>
            <person name="Veneault-Fourrey C."/>
            <person name="LaButti K."/>
            <person name="Lindquist E.A."/>
            <person name="Lipzen A."/>
            <person name="Lundell T."/>
            <person name="Morin E."/>
            <person name="Murat C."/>
            <person name="Riley R."/>
            <person name="Ohm R."/>
            <person name="Sun H."/>
            <person name="Tunlid A."/>
            <person name="Henrissat B."/>
            <person name="Grigoriev I.V."/>
            <person name="Hibbett D.S."/>
            <person name="Martin F."/>
        </authorList>
    </citation>
    <scope>NUCLEOTIDE SEQUENCE [LARGE SCALE GENOMIC DNA]</scope>
    <source>
        <strain evidence="3">Zn</strain>
    </source>
</reference>